<name>A0A1I5BD94_9FLAO</name>
<keyword evidence="3" id="KW-0663">Pyridoxal phosphate</keyword>
<dbReference type="OrthoDB" id="9804984at2"/>
<dbReference type="PANTHER" id="PTHR42743">
    <property type="entry name" value="AMINO-ACID AMINOTRANSFERASE"/>
    <property type="match status" value="1"/>
</dbReference>
<dbReference type="GO" id="GO:0003824">
    <property type="term" value="F:catalytic activity"/>
    <property type="evidence" value="ECO:0007669"/>
    <property type="project" value="InterPro"/>
</dbReference>
<reference evidence="4 5" key="1">
    <citation type="submission" date="2016-10" db="EMBL/GenBank/DDBJ databases">
        <authorList>
            <person name="de Groot N.N."/>
        </authorList>
    </citation>
    <scope>NUCLEOTIDE SEQUENCE [LARGE SCALE GENOMIC DNA]</scope>
    <source>
        <strain evidence="4 5">DSM 17794</strain>
    </source>
</reference>
<accession>A0A1I5BD94</accession>
<dbReference type="STRING" id="287099.SAMN05660413_02334"/>
<protein>
    <submittedName>
        <fullName evidence="4">D-alanine transaminase</fullName>
    </submittedName>
</protein>
<gene>
    <name evidence="4" type="ORF">SAMN05660413_02334</name>
</gene>
<dbReference type="GO" id="GO:0008652">
    <property type="term" value="P:amino acid biosynthetic process"/>
    <property type="evidence" value="ECO:0007669"/>
    <property type="project" value="UniProtKB-ARBA"/>
</dbReference>
<evidence type="ECO:0000256" key="3">
    <source>
        <dbReference type="ARBA" id="ARBA00022898"/>
    </source>
</evidence>
<sequence>MKPKKSYPKEVYLNGSWLKPEKAQVSVFDRGFMLGDGIYEVSPFYKGKAFKLKEHLQRLQYCLDEISLDFDAFSLEEVIYEAIERAKLSTEDCAVYMQVTRGVAPRTHYYPEDARPTVLLYVFPVILEGFEKKTWDVMATEDKRWHRCDIKSTALLANVMANEEAVAAGFAENLLVRKGYFTEGSHSSLFFVKYGVVHTHPEGPQILSGITRAEVIKICSDLGIKVREKAVHIDELVEVEEIFVTGTTTQIIPVTSITHKNKKVYSASKDSITKKLQQFFIERTRS</sequence>
<evidence type="ECO:0000256" key="2">
    <source>
        <dbReference type="ARBA" id="ARBA00009320"/>
    </source>
</evidence>
<proteinExistence type="inferred from homology"/>
<dbReference type="FunFam" id="3.20.10.10:FF:000002">
    <property type="entry name" value="D-alanine aminotransferase"/>
    <property type="match status" value="1"/>
</dbReference>
<dbReference type="SUPFAM" id="SSF56752">
    <property type="entry name" value="D-aminoacid aminotransferase-like PLP-dependent enzymes"/>
    <property type="match status" value="1"/>
</dbReference>
<dbReference type="InterPro" id="IPR001544">
    <property type="entry name" value="Aminotrans_IV"/>
</dbReference>
<dbReference type="Pfam" id="PF01063">
    <property type="entry name" value="Aminotran_4"/>
    <property type="match status" value="1"/>
</dbReference>
<dbReference type="EMBL" id="FOVL01000014">
    <property type="protein sequence ID" value="SFN72698.1"/>
    <property type="molecule type" value="Genomic_DNA"/>
</dbReference>
<dbReference type="GO" id="GO:0046394">
    <property type="term" value="P:carboxylic acid biosynthetic process"/>
    <property type="evidence" value="ECO:0007669"/>
    <property type="project" value="UniProtKB-ARBA"/>
</dbReference>
<comment type="similarity">
    <text evidence="2">Belongs to the class-IV pyridoxal-phosphate-dependent aminotransferase family.</text>
</comment>
<comment type="cofactor">
    <cofactor evidence="1">
        <name>pyridoxal 5'-phosphate</name>
        <dbReference type="ChEBI" id="CHEBI:597326"/>
    </cofactor>
</comment>
<evidence type="ECO:0000313" key="4">
    <source>
        <dbReference type="EMBL" id="SFN72698.1"/>
    </source>
</evidence>
<dbReference type="PANTHER" id="PTHR42743:SF10">
    <property type="entry name" value="D-ALANINE AMINOTRANSFERASE"/>
    <property type="match status" value="1"/>
</dbReference>
<dbReference type="InterPro" id="IPR043131">
    <property type="entry name" value="BCAT-like_N"/>
</dbReference>
<dbReference type="GO" id="GO:0005829">
    <property type="term" value="C:cytosol"/>
    <property type="evidence" value="ECO:0007669"/>
    <property type="project" value="TreeGrafter"/>
</dbReference>
<dbReference type="InterPro" id="IPR050571">
    <property type="entry name" value="Class-IV_PLP-Dep_Aminotrnsfr"/>
</dbReference>
<organism evidence="4 5">
    <name type="scientific">Salegentibacter flavus</name>
    <dbReference type="NCBI Taxonomy" id="287099"/>
    <lineage>
        <taxon>Bacteria</taxon>
        <taxon>Pseudomonadati</taxon>
        <taxon>Bacteroidota</taxon>
        <taxon>Flavobacteriia</taxon>
        <taxon>Flavobacteriales</taxon>
        <taxon>Flavobacteriaceae</taxon>
        <taxon>Salegentibacter</taxon>
    </lineage>
</organism>
<evidence type="ECO:0000313" key="5">
    <source>
        <dbReference type="Proteomes" id="UP000199153"/>
    </source>
</evidence>
<keyword evidence="5" id="KW-1185">Reference proteome</keyword>
<dbReference type="InterPro" id="IPR043132">
    <property type="entry name" value="BCAT-like_C"/>
</dbReference>
<evidence type="ECO:0000256" key="1">
    <source>
        <dbReference type="ARBA" id="ARBA00001933"/>
    </source>
</evidence>
<dbReference type="Gene3D" id="3.30.470.10">
    <property type="match status" value="1"/>
</dbReference>
<dbReference type="AlphaFoldDB" id="A0A1I5BD94"/>
<dbReference type="Gene3D" id="3.20.10.10">
    <property type="entry name" value="D-amino Acid Aminotransferase, subunit A, domain 2"/>
    <property type="match status" value="1"/>
</dbReference>
<dbReference type="InterPro" id="IPR036038">
    <property type="entry name" value="Aminotransferase-like"/>
</dbReference>
<dbReference type="RefSeq" id="WP_093409823.1">
    <property type="nucleotide sequence ID" value="NZ_FOVL01000014.1"/>
</dbReference>
<dbReference type="Proteomes" id="UP000199153">
    <property type="component" value="Unassembled WGS sequence"/>
</dbReference>